<accession>A0A1I4BQN5</accession>
<dbReference type="InterPro" id="IPR002938">
    <property type="entry name" value="FAD-bd"/>
</dbReference>
<keyword evidence="1" id="KW-0285">Flavoprotein</keyword>
<dbReference type="Pfam" id="PF21274">
    <property type="entry name" value="Rng_hyd_C"/>
    <property type="match status" value="1"/>
</dbReference>
<evidence type="ECO:0000313" key="5">
    <source>
        <dbReference type="Proteomes" id="UP000199152"/>
    </source>
</evidence>
<dbReference type="SUPFAM" id="SSF51905">
    <property type="entry name" value="FAD/NAD(P)-binding domain"/>
    <property type="match status" value="1"/>
</dbReference>
<keyword evidence="5" id="KW-1185">Reference proteome</keyword>
<dbReference type="PANTHER" id="PTHR43004">
    <property type="entry name" value="TRK SYSTEM POTASSIUM UPTAKE PROTEIN"/>
    <property type="match status" value="1"/>
</dbReference>
<proteinExistence type="predicted"/>
<dbReference type="GO" id="GO:0016709">
    <property type="term" value="F:oxidoreductase activity, acting on paired donors, with incorporation or reduction of molecular oxygen, NAD(P)H as one donor, and incorporation of one atom of oxygen"/>
    <property type="evidence" value="ECO:0007669"/>
    <property type="project" value="UniProtKB-ARBA"/>
</dbReference>
<dbReference type="PRINTS" id="PR00420">
    <property type="entry name" value="RNGMNOXGNASE"/>
</dbReference>
<protein>
    <submittedName>
        <fullName evidence="4">2,4-dichlorophenol 6-monooxygenase</fullName>
    </submittedName>
</protein>
<dbReference type="InterPro" id="IPR050641">
    <property type="entry name" value="RIFMO-like"/>
</dbReference>
<dbReference type="Gene3D" id="3.30.9.10">
    <property type="entry name" value="D-Amino Acid Oxidase, subunit A, domain 2"/>
    <property type="match status" value="1"/>
</dbReference>
<evidence type="ECO:0000256" key="2">
    <source>
        <dbReference type="ARBA" id="ARBA00022827"/>
    </source>
</evidence>
<evidence type="ECO:0000256" key="1">
    <source>
        <dbReference type="ARBA" id="ARBA00022630"/>
    </source>
</evidence>
<dbReference type="Gene3D" id="3.40.30.120">
    <property type="match status" value="1"/>
</dbReference>
<gene>
    <name evidence="4" type="ORF">SAMN04488085_103122</name>
</gene>
<feature type="domain" description="FAD-binding" evidence="3">
    <location>
        <begin position="9"/>
        <end position="372"/>
    </location>
</feature>
<name>A0A1I4BQN5_9ACTN</name>
<dbReference type="EMBL" id="FOSW01000003">
    <property type="protein sequence ID" value="SFK70161.1"/>
    <property type="molecule type" value="Genomic_DNA"/>
</dbReference>
<organism evidence="4 5">
    <name type="scientific">Geodermatophilus ruber</name>
    <dbReference type="NCBI Taxonomy" id="504800"/>
    <lineage>
        <taxon>Bacteria</taxon>
        <taxon>Bacillati</taxon>
        <taxon>Actinomycetota</taxon>
        <taxon>Actinomycetes</taxon>
        <taxon>Geodermatophilales</taxon>
        <taxon>Geodermatophilaceae</taxon>
        <taxon>Geodermatophilus</taxon>
    </lineage>
</organism>
<evidence type="ECO:0000313" key="4">
    <source>
        <dbReference type="EMBL" id="SFK70161.1"/>
    </source>
</evidence>
<keyword evidence="2" id="KW-0274">FAD</keyword>
<dbReference type="STRING" id="504800.SAMN04488085_103122"/>
<sequence>MNNAAQVVETDVLIVGAGPAGASAAALLSTYGIPNIVINKYRSVANTPRAHITNQRAMETLRDLGLEEVAAAASTPQALMGEHVWGTSLAGEELGRIRTWYTHPLAKAEHDLASPTAICDLPQHILEPILINAASDRGSQVRFNTEFIDLEQDADGVTTRVRDRITGAEYAIRSKYLIAADGGRSQIVSQLGLPLEGELGMANSINVWFKADLTHLVEHRPSDMYWFIQPGVGQQGMSIGVLRVIRTWNEWIAVGGYDPSGPVPELTDELGRQIAHEVIGDDSIDVEVISLSTWAVNHMYATDNMVGRVFAVGDAVHRHSPMNGLGSNTSIQDSYSLCWKLAHVLRGVAAPSLLETHRDERVPVGRQIVDRATRSNNLIPPLFMALGLPPTSGEEELRQAIETLADPSADARAARTAFRTAVDNSALCFGTHGVEMNQRYESSAVVPDGTPAPTAPRDEEIFYFPSTYPGRHLPHVWVTKDQKRVPIFDLCGKGAFTLLTGIRGEQWREAAAKAEAECGVRVNVRSIGRGCDYEDSYGDYARACEVEEDGALLVRPDHIIGWRAQDASGDPAARLIDACRQIFGRKPAGV</sequence>
<dbReference type="Proteomes" id="UP000199152">
    <property type="component" value="Unassembled WGS sequence"/>
</dbReference>
<keyword evidence="4" id="KW-0503">Monooxygenase</keyword>
<evidence type="ECO:0000259" key="3">
    <source>
        <dbReference type="Pfam" id="PF01494"/>
    </source>
</evidence>
<dbReference type="PANTHER" id="PTHR43004:SF8">
    <property type="entry name" value="FAD-BINDING DOMAIN-CONTAINING PROTEIN-RELATED"/>
    <property type="match status" value="1"/>
</dbReference>
<dbReference type="InterPro" id="IPR036188">
    <property type="entry name" value="FAD/NAD-bd_sf"/>
</dbReference>
<dbReference type="AlphaFoldDB" id="A0A1I4BQN5"/>
<keyword evidence="4" id="KW-0560">Oxidoreductase</keyword>
<dbReference type="InParanoid" id="A0A1I4BQN5"/>
<dbReference type="OrthoDB" id="8670884at2"/>
<dbReference type="GO" id="GO:0071949">
    <property type="term" value="F:FAD binding"/>
    <property type="evidence" value="ECO:0007669"/>
    <property type="project" value="InterPro"/>
</dbReference>
<reference evidence="4 5" key="1">
    <citation type="submission" date="2016-10" db="EMBL/GenBank/DDBJ databases">
        <authorList>
            <person name="de Groot N.N."/>
        </authorList>
    </citation>
    <scope>NUCLEOTIDE SEQUENCE [LARGE SCALE GENOMIC DNA]</scope>
    <source>
        <strain evidence="4 5">DSM 45317</strain>
    </source>
</reference>
<dbReference type="Pfam" id="PF01494">
    <property type="entry name" value="FAD_binding_3"/>
    <property type="match status" value="1"/>
</dbReference>
<dbReference type="Gene3D" id="3.50.50.60">
    <property type="entry name" value="FAD/NAD(P)-binding domain"/>
    <property type="match status" value="1"/>
</dbReference>
<dbReference type="RefSeq" id="WP_091322203.1">
    <property type="nucleotide sequence ID" value="NZ_FOSW01000003.1"/>
</dbReference>